<organism evidence="2 3">
    <name type="scientific">Nocardiopsis exhalans</name>
    <dbReference type="NCBI Taxonomy" id="163604"/>
    <lineage>
        <taxon>Bacteria</taxon>
        <taxon>Bacillati</taxon>
        <taxon>Actinomycetota</taxon>
        <taxon>Actinomycetes</taxon>
        <taxon>Streptosporangiales</taxon>
        <taxon>Nocardiopsidaceae</taxon>
        <taxon>Nocardiopsis</taxon>
    </lineage>
</organism>
<proteinExistence type="predicted"/>
<dbReference type="GO" id="GO:0032259">
    <property type="term" value="P:methylation"/>
    <property type="evidence" value="ECO:0007669"/>
    <property type="project" value="UniProtKB-KW"/>
</dbReference>
<dbReference type="Proteomes" id="UP001055940">
    <property type="component" value="Chromosome"/>
</dbReference>
<dbReference type="RefSeq" id="WP_254417512.1">
    <property type="nucleotide sequence ID" value="NZ_BAAAJB010000077.1"/>
</dbReference>
<keyword evidence="3" id="KW-1185">Reference proteome</keyword>
<accession>A0ABY5D2P6</accession>
<gene>
    <name evidence="2" type="ORF">NE857_22230</name>
</gene>
<dbReference type="EMBL" id="CP099837">
    <property type="protein sequence ID" value="USY18036.1"/>
    <property type="molecule type" value="Genomic_DNA"/>
</dbReference>
<evidence type="ECO:0000259" key="1">
    <source>
        <dbReference type="Pfam" id="PF08241"/>
    </source>
</evidence>
<keyword evidence="2" id="KW-0489">Methyltransferase</keyword>
<evidence type="ECO:0000313" key="2">
    <source>
        <dbReference type="EMBL" id="USY18036.1"/>
    </source>
</evidence>
<dbReference type="InterPro" id="IPR013216">
    <property type="entry name" value="Methyltransf_11"/>
</dbReference>
<keyword evidence="2" id="KW-0808">Transferase</keyword>
<dbReference type="GO" id="GO:0008168">
    <property type="term" value="F:methyltransferase activity"/>
    <property type="evidence" value="ECO:0007669"/>
    <property type="project" value="UniProtKB-KW"/>
</dbReference>
<protein>
    <submittedName>
        <fullName evidence="2">Class I SAM-dependent methyltransferase</fullName>
    </submittedName>
</protein>
<reference evidence="2" key="1">
    <citation type="submission" date="2022-06" db="EMBL/GenBank/DDBJ databases">
        <authorList>
            <person name="Ping M."/>
        </authorList>
    </citation>
    <scope>NUCLEOTIDE SEQUENCE</scope>
    <source>
        <strain evidence="2">JCM11759T</strain>
    </source>
</reference>
<sequence length="228" mass="25654">MPETAPPRPNEANRSVYNRLVMQVIYTLWVHWICHRLAWGISNRWIRRAYRTWPGAAHLTIGPGNGRFLRFLPPRVQVLHLMDLNASCLTMAARVVGGRTLTPHAHLQDVLARWKDLDEASLDSIDCMMVMHCLRGASIADKAAFFAEARRVLKEGGVFFGATVLSGGSGVRVNRFARLLLNLYNGRKNVFANTGDTSDDLRAQLRFPFPDVDFHVQGCTGTWVAVKR</sequence>
<feature type="domain" description="Methyltransferase type 11" evidence="1">
    <location>
        <begin position="59"/>
        <end position="160"/>
    </location>
</feature>
<dbReference type="SUPFAM" id="SSF53335">
    <property type="entry name" value="S-adenosyl-L-methionine-dependent methyltransferases"/>
    <property type="match status" value="1"/>
</dbReference>
<dbReference type="Gene3D" id="3.40.50.150">
    <property type="entry name" value="Vaccinia Virus protein VP39"/>
    <property type="match status" value="1"/>
</dbReference>
<name>A0ABY5D2P6_9ACTN</name>
<evidence type="ECO:0000313" key="3">
    <source>
        <dbReference type="Proteomes" id="UP001055940"/>
    </source>
</evidence>
<dbReference type="Pfam" id="PF08241">
    <property type="entry name" value="Methyltransf_11"/>
    <property type="match status" value="1"/>
</dbReference>
<dbReference type="InterPro" id="IPR029063">
    <property type="entry name" value="SAM-dependent_MTases_sf"/>
</dbReference>